<dbReference type="InterPro" id="IPR005365">
    <property type="entry name" value="Npr3"/>
</dbReference>
<dbReference type="PANTHER" id="PTHR13153:SF5">
    <property type="entry name" value="GATOR COMPLEX PROTEIN NPRL3"/>
    <property type="match status" value="1"/>
</dbReference>
<dbReference type="InParanoid" id="F0XC73"/>
<gene>
    <name evidence="2" type="ORF">CMQ_1109</name>
</gene>
<evidence type="ECO:0000313" key="2">
    <source>
        <dbReference type="EMBL" id="EFX04181.1"/>
    </source>
</evidence>
<dbReference type="OrthoDB" id="18648at2759"/>
<dbReference type="GO" id="GO:0010508">
    <property type="term" value="P:positive regulation of autophagy"/>
    <property type="evidence" value="ECO:0007669"/>
    <property type="project" value="TreeGrafter"/>
</dbReference>
<dbReference type="AlphaFoldDB" id="F0XC73"/>
<keyword evidence="3" id="KW-1185">Reference proteome</keyword>
<dbReference type="GO" id="GO:1990130">
    <property type="term" value="C:GATOR1 complex"/>
    <property type="evidence" value="ECO:0007669"/>
    <property type="project" value="TreeGrafter"/>
</dbReference>
<sequence>MALPYVLPNADNFLGVALVVNRNREGPRFVFHYPSRIYSRRESCAKQPKDEDAFVDGALVPTKKSDIDYAPNSEELARWNHDDHLATNSGTQYVPWEYVAGAPTKALEGILTPPHAFHKKRFQILLDSVYYLSYPIHVPESGFWDREKNRKGRVRKTKEASTWAGSAKFEDRPSRDGNNAEWKEDKVSSMTMFNLVFVLNPKRHEANELLDVMYTHVVREVNRVYKYCQESGDFVWQECKKVIQLKDRAKEDRTKMSVLWEQILTASSLAASIRDIYEAVCRNKIAVLELSLGRGSVGHSVQIPMPFYVADVQPPGNEAARSLWLTTANSVSGYDMLGGLAAFDKCTALLLTDDDDKKIIAELQARRDKAATAMIELVKAAKPTLSYANPVP</sequence>
<dbReference type="PANTHER" id="PTHR13153">
    <property type="entry name" value="CGTHBA PROTEIN -14 GENE PROTEIN"/>
    <property type="match status" value="1"/>
</dbReference>
<reference evidence="2 3" key="1">
    <citation type="journal article" date="2011" name="Proc. Natl. Acad. Sci. U.S.A.">
        <title>Genome and transcriptome analyses of the mountain pine beetle-fungal symbiont Grosmannia clavigera, a lodgepole pine pathogen.</title>
        <authorList>
            <person name="DiGuistini S."/>
            <person name="Wang Y."/>
            <person name="Liao N.Y."/>
            <person name="Taylor G."/>
            <person name="Tanguay P."/>
            <person name="Feau N."/>
            <person name="Henrissat B."/>
            <person name="Chan S.K."/>
            <person name="Hesse-Orce U."/>
            <person name="Alamouti S.M."/>
            <person name="Tsui C.K.M."/>
            <person name="Docking R.T."/>
            <person name="Levasseur A."/>
            <person name="Haridas S."/>
            <person name="Robertson G."/>
            <person name="Birol I."/>
            <person name="Holt R.A."/>
            <person name="Marra M.A."/>
            <person name="Hamelin R.C."/>
            <person name="Hirst M."/>
            <person name="Jones S.J.M."/>
            <person name="Bohlmann J."/>
            <person name="Breuil C."/>
        </authorList>
    </citation>
    <scope>NUCLEOTIDE SEQUENCE [LARGE SCALE GENOMIC DNA]</scope>
    <source>
        <strain evidence="3">kw1407 / UAMH 11150</strain>
    </source>
</reference>
<dbReference type="RefSeq" id="XP_014173663.1">
    <property type="nucleotide sequence ID" value="XM_014318188.1"/>
</dbReference>
<evidence type="ECO:0000256" key="1">
    <source>
        <dbReference type="RuleBase" id="RU368069"/>
    </source>
</evidence>
<dbReference type="GO" id="GO:1904262">
    <property type="term" value="P:negative regulation of TORC1 signaling"/>
    <property type="evidence" value="ECO:0007669"/>
    <property type="project" value="TreeGrafter"/>
</dbReference>
<keyword evidence="1" id="KW-0732">Signal</keyword>
<dbReference type="EMBL" id="GL629765">
    <property type="protein sequence ID" value="EFX04181.1"/>
    <property type="molecule type" value="Genomic_DNA"/>
</dbReference>
<dbReference type="GeneID" id="25973951"/>
<evidence type="ECO:0000313" key="3">
    <source>
        <dbReference type="Proteomes" id="UP000007796"/>
    </source>
</evidence>
<dbReference type="GO" id="GO:0005774">
    <property type="term" value="C:vacuolar membrane"/>
    <property type="evidence" value="ECO:0007669"/>
    <property type="project" value="UniProtKB-SubCell"/>
</dbReference>
<comment type="function">
    <text evidence="1">Mediates inactivation of the TORC1 complex in response to amino acid starvation. Required for meiotic nuclear division.</text>
</comment>
<dbReference type="Proteomes" id="UP000007796">
    <property type="component" value="Unassembled WGS sequence"/>
</dbReference>
<dbReference type="eggNOG" id="ENOG502QW35">
    <property type="taxonomic scope" value="Eukaryota"/>
</dbReference>
<dbReference type="GO" id="GO:0051321">
    <property type="term" value="P:meiotic cell cycle"/>
    <property type="evidence" value="ECO:0007669"/>
    <property type="project" value="UniProtKB-UniRule"/>
</dbReference>
<proteinExistence type="inferred from homology"/>
<comment type="similarity">
    <text evidence="1">Belongs to the NPR3 family.</text>
</comment>
<dbReference type="HOGENOM" id="CLU_704091_0_0_1"/>
<dbReference type="GO" id="GO:0034198">
    <property type="term" value="P:cellular response to amino acid starvation"/>
    <property type="evidence" value="ECO:0007669"/>
    <property type="project" value="TreeGrafter"/>
</dbReference>
<protein>
    <recommendedName>
        <fullName evidence="1">Nitrogen permease regulator 3</fullName>
    </recommendedName>
    <alternativeName>
        <fullName evidence="1">Required for meiotic nuclear division protein 11</fullName>
    </alternativeName>
</protein>
<accession>F0XC73</accession>
<keyword evidence="1" id="KW-0469">Meiosis</keyword>
<dbReference type="GO" id="GO:0038202">
    <property type="term" value="P:TORC1 signaling"/>
    <property type="evidence" value="ECO:0007669"/>
    <property type="project" value="TreeGrafter"/>
</dbReference>
<dbReference type="Pfam" id="PF03666">
    <property type="entry name" value="NPR3"/>
    <property type="match status" value="1"/>
</dbReference>
<comment type="subcellular location">
    <subcellularLocation>
        <location evidence="1">Vacuole membrane</location>
        <topology evidence="1">Peripheral membrane protein</topology>
    </subcellularLocation>
</comment>
<dbReference type="STRING" id="655863.F0XC73"/>
<organism evidence="3">
    <name type="scientific">Grosmannia clavigera (strain kw1407 / UAMH 11150)</name>
    <name type="common">Blue stain fungus</name>
    <name type="synonym">Graphiocladiella clavigera</name>
    <dbReference type="NCBI Taxonomy" id="655863"/>
    <lineage>
        <taxon>Eukaryota</taxon>
        <taxon>Fungi</taxon>
        <taxon>Dikarya</taxon>
        <taxon>Ascomycota</taxon>
        <taxon>Pezizomycotina</taxon>
        <taxon>Sordariomycetes</taxon>
        <taxon>Sordariomycetidae</taxon>
        <taxon>Ophiostomatales</taxon>
        <taxon>Ophiostomataceae</taxon>
        <taxon>Leptographium</taxon>
    </lineage>
</organism>
<name>F0XC73_GROCL</name>